<feature type="signal peptide" evidence="1">
    <location>
        <begin position="1"/>
        <end position="27"/>
    </location>
</feature>
<gene>
    <name evidence="2" type="ORF">D4Q52_13475</name>
</gene>
<dbReference type="PROSITE" id="PS51257">
    <property type="entry name" value="PROKAR_LIPOPROTEIN"/>
    <property type="match status" value="1"/>
</dbReference>
<organism evidence="2 3">
    <name type="scientific">Rhodopseudomonas palustris</name>
    <dbReference type="NCBI Taxonomy" id="1076"/>
    <lineage>
        <taxon>Bacteria</taxon>
        <taxon>Pseudomonadati</taxon>
        <taxon>Pseudomonadota</taxon>
        <taxon>Alphaproteobacteria</taxon>
        <taxon>Hyphomicrobiales</taxon>
        <taxon>Nitrobacteraceae</taxon>
        <taxon>Rhodopseudomonas</taxon>
    </lineage>
</organism>
<evidence type="ECO:0000256" key="1">
    <source>
        <dbReference type="SAM" id="SignalP"/>
    </source>
</evidence>
<name>A0A418VDC8_RHOPL</name>
<dbReference type="EMBL" id="QYYD01000012">
    <property type="protein sequence ID" value="RJF74166.1"/>
    <property type="molecule type" value="Genomic_DNA"/>
</dbReference>
<protein>
    <submittedName>
        <fullName evidence="2">Uncharacterized protein</fullName>
    </submittedName>
</protein>
<keyword evidence="1" id="KW-0732">Signal</keyword>
<comment type="caution">
    <text evidence="2">The sequence shown here is derived from an EMBL/GenBank/DDBJ whole genome shotgun (WGS) entry which is preliminary data.</text>
</comment>
<sequence>MILKASRCCCAAVSAALSLIPISVACAGGWEQSRDWYIELKRAAKYARIAITGIADLNRIDTEQATAGKQLQAALQLPLPDKDKAVCSAAAKAVVDFIAAGKAGNMTGGPASYERQYARWDALSVDCLKGIQRLGTGG</sequence>
<reference evidence="2 3" key="1">
    <citation type="submission" date="2018-09" db="EMBL/GenBank/DDBJ databases">
        <title>Draft genome sequence of Rhodopseudomonas palustris 2.1.18.</title>
        <authorList>
            <person name="Robertson S.L."/>
            <person name="Meyer T.E."/>
            <person name="Kyndt J.A."/>
        </authorList>
    </citation>
    <scope>NUCLEOTIDE SEQUENCE [LARGE SCALE GENOMIC DNA]</scope>
    <source>
        <strain evidence="2 3">2.1.18</strain>
    </source>
</reference>
<dbReference type="AlphaFoldDB" id="A0A418VDC8"/>
<proteinExistence type="predicted"/>
<dbReference type="Proteomes" id="UP000285523">
    <property type="component" value="Unassembled WGS sequence"/>
</dbReference>
<feature type="chain" id="PRO_5019411653" evidence="1">
    <location>
        <begin position="28"/>
        <end position="138"/>
    </location>
</feature>
<accession>A0A418VDC8</accession>
<evidence type="ECO:0000313" key="3">
    <source>
        <dbReference type="Proteomes" id="UP000285523"/>
    </source>
</evidence>
<evidence type="ECO:0000313" key="2">
    <source>
        <dbReference type="EMBL" id="RJF74166.1"/>
    </source>
</evidence>